<dbReference type="PANTHER" id="PTHR30411">
    <property type="entry name" value="CYTOPLASMIC PROTEIN"/>
    <property type="match status" value="1"/>
</dbReference>
<dbReference type="EMBL" id="RAQO01000002">
    <property type="protein sequence ID" value="RKF21533.1"/>
    <property type="molecule type" value="Genomic_DNA"/>
</dbReference>
<comment type="caution">
    <text evidence="6">The sequence shown here is derived from an EMBL/GenBank/DDBJ whole genome shotgun (WGS) entry which is preliminary data.</text>
</comment>
<evidence type="ECO:0000256" key="2">
    <source>
        <dbReference type="ARBA" id="ARBA00022917"/>
    </source>
</evidence>
<sequence length="163" mass="17817">MTPAIRYLEKHKIDFKIYEYEHSSAGRGQADNFGQQASQKLALPESQVFKTLMAVDEHNSKNLIVAVVPVDSSLDLKALAKAAKIKRLQMAPLDLAERVSGYVKGGISPFGQKKRLATYLDASAQQFSQIVVSGGKRGLSIGVSPQDFCSLLNACYANIRTEL</sequence>
<dbReference type="SUPFAM" id="SSF55826">
    <property type="entry name" value="YbaK/ProRS associated domain"/>
    <property type="match status" value="1"/>
</dbReference>
<dbReference type="CDD" id="cd00002">
    <property type="entry name" value="YbaK_deacylase"/>
    <property type="match status" value="1"/>
</dbReference>
<dbReference type="Pfam" id="PF04073">
    <property type="entry name" value="tRNA_edit"/>
    <property type="match status" value="1"/>
</dbReference>
<protein>
    <recommendedName>
        <fullName evidence="4">Cys-tRNA(Pro)/Cys-tRNA(Cys) deacylase</fullName>
        <ecNumber evidence="4">4.2.-.-</ecNumber>
    </recommendedName>
</protein>
<dbReference type="AlphaFoldDB" id="A0A420ELH2"/>
<name>A0A420ELH2_9ALTE</name>
<keyword evidence="2 4" id="KW-0648">Protein biosynthesis</keyword>
<evidence type="ECO:0000313" key="7">
    <source>
        <dbReference type="Proteomes" id="UP000286482"/>
    </source>
</evidence>
<proteinExistence type="inferred from homology"/>
<evidence type="ECO:0000256" key="1">
    <source>
        <dbReference type="ARBA" id="ARBA00009798"/>
    </source>
</evidence>
<dbReference type="InterPro" id="IPR036754">
    <property type="entry name" value="YbaK/aa-tRNA-synt-asso_dom_sf"/>
</dbReference>
<gene>
    <name evidence="6" type="primary">ybaK</name>
    <name evidence="6" type="ORF">DBZ36_02470</name>
</gene>
<dbReference type="OrthoDB" id="9809296at2"/>
<dbReference type="EC" id="4.2.-.-" evidence="4"/>
<feature type="domain" description="YbaK/aminoacyl-tRNA synthetase-associated" evidence="5">
    <location>
        <begin position="35"/>
        <end position="148"/>
    </location>
</feature>
<comment type="similarity">
    <text evidence="1 4">Belongs to the prolyl-tRNA editing family. YbaK/EbsC subfamily.</text>
</comment>
<dbReference type="InterPro" id="IPR007214">
    <property type="entry name" value="YbaK/aa-tRNA-synth-assoc-dom"/>
</dbReference>
<accession>A0A420ELH2</accession>
<dbReference type="InterPro" id="IPR004369">
    <property type="entry name" value="Prolyl-tRNA_editing_YbaK/EbsC"/>
</dbReference>
<dbReference type="Proteomes" id="UP000286482">
    <property type="component" value="Unassembled WGS sequence"/>
</dbReference>
<evidence type="ECO:0000256" key="4">
    <source>
        <dbReference type="PIRNR" id="PIRNR006181"/>
    </source>
</evidence>
<dbReference type="RefSeq" id="WP_120353336.1">
    <property type="nucleotide sequence ID" value="NZ_RAQO01000002.1"/>
</dbReference>
<dbReference type="Gene3D" id="3.90.960.10">
    <property type="entry name" value="YbaK/aminoacyl-tRNA synthetase-associated domain"/>
    <property type="match status" value="1"/>
</dbReference>
<evidence type="ECO:0000313" key="6">
    <source>
        <dbReference type="EMBL" id="RKF21533.1"/>
    </source>
</evidence>
<dbReference type="PANTHER" id="PTHR30411:SF0">
    <property type="entry name" value="CYS-TRNA(PRO)_CYS-TRNA(CYS) DEACYLASE YBAK"/>
    <property type="match status" value="1"/>
</dbReference>
<dbReference type="GO" id="GO:0002161">
    <property type="term" value="F:aminoacyl-tRNA deacylase activity"/>
    <property type="evidence" value="ECO:0007669"/>
    <property type="project" value="InterPro"/>
</dbReference>
<dbReference type="NCBIfam" id="TIGR00011">
    <property type="entry name" value="YbaK_EbsC"/>
    <property type="match status" value="1"/>
</dbReference>
<dbReference type="GO" id="GO:0016829">
    <property type="term" value="F:lyase activity"/>
    <property type="evidence" value="ECO:0007669"/>
    <property type="project" value="UniProtKB-KW"/>
</dbReference>
<evidence type="ECO:0000259" key="5">
    <source>
        <dbReference type="Pfam" id="PF04073"/>
    </source>
</evidence>
<reference evidence="6 7" key="1">
    <citation type="submission" date="2018-09" db="EMBL/GenBank/DDBJ databases">
        <authorList>
            <person name="Wang Z."/>
        </authorList>
    </citation>
    <scope>NUCLEOTIDE SEQUENCE [LARGE SCALE GENOMIC DNA]</scope>
    <source>
        <strain evidence="6 7">ALS 81</strain>
    </source>
</reference>
<dbReference type="GO" id="GO:0006412">
    <property type="term" value="P:translation"/>
    <property type="evidence" value="ECO:0007669"/>
    <property type="project" value="UniProtKB-KW"/>
</dbReference>
<keyword evidence="7" id="KW-1185">Reference proteome</keyword>
<dbReference type="PIRSF" id="PIRSF006181">
    <property type="entry name" value="EbsC_YbaK"/>
    <property type="match status" value="1"/>
</dbReference>
<evidence type="ECO:0000256" key="3">
    <source>
        <dbReference type="ARBA" id="ARBA00023239"/>
    </source>
</evidence>
<organism evidence="6 7">
    <name type="scientific">Alginatibacterium sediminis</name>
    <dbReference type="NCBI Taxonomy" id="2164068"/>
    <lineage>
        <taxon>Bacteria</taxon>
        <taxon>Pseudomonadati</taxon>
        <taxon>Pseudomonadota</taxon>
        <taxon>Gammaproteobacteria</taxon>
        <taxon>Alteromonadales</taxon>
        <taxon>Alteromonadaceae</taxon>
        <taxon>Alginatibacterium</taxon>
    </lineage>
</organism>
<keyword evidence="3 4" id="KW-0456">Lyase</keyword>